<comment type="subcellular location">
    <subcellularLocation>
        <location evidence="1">Cytoplasm</location>
        <location evidence="1">Cytoskeleton</location>
        <location evidence="1">Microtubule organizing center</location>
    </subcellularLocation>
</comment>
<dbReference type="GO" id="GO:0033566">
    <property type="term" value="P:gamma-tubulin complex localization"/>
    <property type="evidence" value="ECO:0007669"/>
    <property type="project" value="InterPro"/>
</dbReference>
<reference evidence="5" key="1">
    <citation type="journal article" date="2016" name="Mol. Ecol. Resour.">
        <title>Evaluation of the impact of RNA preservation methods of spiders for de novo transcriptome assembly.</title>
        <authorList>
            <person name="Kono N."/>
            <person name="Nakamura H."/>
            <person name="Ito Y."/>
            <person name="Tomita M."/>
            <person name="Arakawa K."/>
        </authorList>
    </citation>
    <scope>NUCLEOTIDE SEQUENCE</scope>
    <source>
        <tissue evidence="5">Whole body</tissue>
    </source>
</reference>
<dbReference type="InterPro" id="IPR022214">
    <property type="entry name" value="MZT1"/>
</dbReference>
<evidence type="ECO:0000256" key="3">
    <source>
        <dbReference type="ARBA" id="ARBA00022490"/>
    </source>
</evidence>
<comment type="similarity">
    <text evidence="2">Belongs to the MOZART1 family.</text>
</comment>
<dbReference type="Pfam" id="PF12554">
    <property type="entry name" value="MOZART1"/>
    <property type="match status" value="1"/>
</dbReference>
<dbReference type="GO" id="GO:0031021">
    <property type="term" value="C:interphase microtubule organizing center"/>
    <property type="evidence" value="ECO:0007669"/>
    <property type="project" value="TreeGrafter"/>
</dbReference>
<protein>
    <recommendedName>
        <fullName evidence="6">Mitotic-spindle organizing protein 1</fullName>
    </recommendedName>
</protein>
<organism evidence="5">
    <name type="scientific">Parasteatoda tepidariorum</name>
    <name type="common">Common house spider</name>
    <name type="synonym">Achaearanea tepidariorum</name>
    <dbReference type="NCBI Taxonomy" id="114398"/>
    <lineage>
        <taxon>Eukaryota</taxon>
        <taxon>Metazoa</taxon>
        <taxon>Ecdysozoa</taxon>
        <taxon>Arthropoda</taxon>
        <taxon>Chelicerata</taxon>
        <taxon>Arachnida</taxon>
        <taxon>Araneae</taxon>
        <taxon>Araneomorphae</taxon>
        <taxon>Entelegynae</taxon>
        <taxon>Araneoidea</taxon>
        <taxon>Theridiidae</taxon>
        <taxon>Parasteatoda</taxon>
    </lineage>
</organism>
<keyword evidence="3" id="KW-0963">Cytoplasm</keyword>
<keyword evidence="4" id="KW-0206">Cytoskeleton</keyword>
<dbReference type="PANTHER" id="PTHR28520:SF2">
    <property type="entry name" value="MITOTIC-SPINDLE ORGANIZING PROTEIN 1"/>
    <property type="match status" value="1"/>
</dbReference>
<dbReference type="GO" id="GO:0005813">
    <property type="term" value="C:centrosome"/>
    <property type="evidence" value="ECO:0007669"/>
    <property type="project" value="TreeGrafter"/>
</dbReference>
<evidence type="ECO:0008006" key="6">
    <source>
        <dbReference type="Google" id="ProtNLM"/>
    </source>
</evidence>
<dbReference type="AlphaFoldDB" id="A0A2L2YNL0"/>
<dbReference type="GO" id="GO:0090307">
    <property type="term" value="P:mitotic spindle assembly"/>
    <property type="evidence" value="ECO:0007669"/>
    <property type="project" value="TreeGrafter"/>
</dbReference>
<dbReference type="GO" id="GO:0051415">
    <property type="term" value="P:microtubule nucleation by interphase microtubule organizing center"/>
    <property type="evidence" value="ECO:0007669"/>
    <property type="project" value="TreeGrafter"/>
</dbReference>
<proteinExistence type="evidence at transcript level"/>
<dbReference type="GO" id="GO:0000931">
    <property type="term" value="C:gamma-tubulin ring complex"/>
    <property type="evidence" value="ECO:0007669"/>
    <property type="project" value="InterPro"/>
</dbReference>
<evidence type="ECO:0000256" key="1">
    <source>
        <dbReference type="ARBA" id="ARBA00004267"/>
    </source>
</evidence>
<accession>A0A2L2YNL0</accession>
<dbReference type="PANTHER" id="PTHR28520">
    <property type="entry name" value="MITOTIC-SPINDLE ORGANIZING PROTEIN 1"/>
    <property type="match status" value="1"/>
</dbReference>
<dbReference type="EMBL" id="IAAA01031303">
    <property type="protein sequence ID" value="LAA08955.1"/>
    <property type="molecule type" value="mRNA"/>
</dbReference>
<sequence>MADSDRSRSVLEAQEIFGQLQEMANLMNTGLDAETLAICVRLCEDGANPEALASVIRDLRREASSLNNVNKTKN</sequence>
<evidence type="ECO:0000256" key="2">
    <source>
        <dbReference type="ARBA" id="ARBA00011015"/>
    </source>
</evidence>
<name>A0A2L2YNL0_PARTP</name>
<evidence type="ECO:0000313" key="5">
    <source>
        <dbReference type="EMBL" id="LAA08955.1"/>
    </source>
</evidence>
<evidence type="ECO:0000256" key="4">
    <source>
        <dbReference type="ARBA" id="ARBA00023212"/>
    </source>
</evidence>
<dbReference type="GO" id="GO:0005819">
    <property type="term" value="C:spindle"/>
    <property type="evidence" value="ECO:0007669"/>
    <property type="project" value="TreeGrafter"/>
</dbReference>